<dbReference type="Gene3D" id="3.40.630.30">
    <property type="match status" value="1"/>
</dbReference>
<proteinExistence type="predicted"/>
<organism evidence="2 3">
    <name type="scientific">Diatraea saccharalis</name>
    <name type="common">sugarcane borer</name>
    <dbReference type="NCBI Taxonomy" id="40085"/>
    <lineage>
        <taxon>Eukaryota</taxon>
        <taxon>Metazoa</taxon>
        <taxon>Ecdysozoa</taxon>
        <taxon>Arthropoda</taxon>
        <taxon>Hexapoda</taxon>
        <taxon>Insecta</taxon>
        <taxon>Pterygota</taxon>
        <taxon>Neoptera</taxon>
        <taxon>Endopterygota</taxon>
        <taxon>Lepidoptera</taxon>
        <taxon>Glossata</taxon>
        <taxon>Ditrysia</taxon>
        <taxon>Pyraloidea</taxon>
        <taxon>Crambidae</taxon>
        <taxon>Crambinae</taxon>
        <taxon>Diatraea</taxon>
    </lineage>
</organism>
<keyword evidence="3" id="KW-1185">Reference proteome</keyword>
<protein>
    <recommendedName>
        <fullName evidence="1">N-acetyltransferase domain-containing protein</fullName>
    </recommendedName>
</protein>
<dbReference type="OrthoDB" id="6605633at2759"/>
<dbReference type="GO" id="GO:0008080">
    <property type="term" value="F:N-acetyltransferase activity"/>
    <property type="evidence" value="ECO:0007669"/>
    <property type="project" value="TreeGrafter"/>
</dbReference>
<feature type="domain" description="N-acetyltransferase" evidence="1">
    <location>
        <begin position="29"/>
        <end position="175"/>
    </location>
</feature>
<reference evidence="2" key="2">
    <citation type="submission" date="2022-10" db="EMBL/GenBank/DDBJ databases">
        <authorList>
            <consortium name="ENA_rothamsted_submissions"/>
            <consortium name="culmorum"/>
            <person name="King R."/>
        </authorList>
    </citation>
    <scope>NUCLEOTIDE SEQUENCE</scope>
</reference>
<name>A0A9P0C0Q8_9NEOP</name>
<dbReference type="SUPFAM" id="SSF55729">
    <property type="entry name" value="Acyl-CoA N-acyltransferases (Nat)"/>
    <property type="match status" value="1"/>
</dbReference>
<evidence type="ECO:0000259" key="1">
    <source>
        <dbReference type="PROSITE" id="PS51186"/>
    </source>
</evidence>
<dbReference type="AlphaFoldDB" id="A0A9P0C0Q8"/>
<dbReference type="EMBL" id="OU893350">
    <property type="protein sequence ID" value="CAH0755406.1"/>
    <property type="molecule type" value="Genomic_DNA"/>
</dbReference>
<dbReference type="InterPro" id="IPR016181">
    <property type="entry name" value="Acyl_CoA_acyltransferase"/>
</dbReference>
<dbReference type="Pfam" id="PF00583">
    <property type="entry name" value="Acetyltransf_1"/>
    <property type="match status" value="1"/>
</dbReference>
<sequence length="189" mass="21618">MNEAIQTWTESSPCEELDEYCKKGLLKGLSFKAVDKQGNIVGVSISGATSLNENADKILLEEADHCKNPKFQKILYIIAKREEGAKLWERFPQDKEHVEVFVTATDPNWRKRGIMNKLIAETERQCKQKNLRILRLDTSSAYSAMSAERLGFICVYKAFYKDLKKDGQPLIIPKEPHVADSVYIKTLYD</sequence>
<dbReference type="InterPro" id="IPR000182">
    <property type="entry name" value="GNAT_dom"/>
</dbReference>
<gene>
    <name evidence="2" type="ORF">DIATSA_LOCUS6156</name>
</gene>
<dbReference type="PANTHER" id="PTHR20905:SF1">
    <property type="entry name" value="AT07410P-RELATED"/>
    <property type="match status" value="1"/>
</dbReference>
<dbReference type="CDD" id="cd04301">
    <property type="entry name" value="NAT_SF"/>
    <property type="match status" value="1"/>
</dbReference>
<evidence type="ECO:0000313" key="3">
    <source>
        <dbReference type="Proteomes" id="UP001153714"/>
    </source>
</evidence>
<dbReference type="PROSITE" id="PS51186">
    <property type="entry name" value="GNAT"/>
    <property type="match status" value="1"/>
</dbReference>
<accession>A0A9P0C0Q8</accession>
<reference evidence="2" key="1">
    <citation type="submission" date="2021-12" db="EMBL/GenBank/DDBJ databases">
        <authorList>
            <person name="King R."/>
        </authorList>
    </citation>
    <scope>NUCLEOTIDE SEQUENCE</scope>
</reference>
<dbReference type="Proteomes" id="UP001153714">
    <property type="component" value="Chromosome 19"/>
</dbReference>
<dbReference type="PANTHER" id="PTHR20905">
    <property type="entry name" value="N-ACETYLTRANSFERASE-RELATED"/>
    <property type="match status" value="1"/>
</dbReference>
<evidence type="ECO:0000313" key="2">
    <source>
        <dbReference type="EMBL" id="CAH0755406.1"/>
    </source>
</evidence>